<sequence length="215" mass="26005">MVRFDLKAKIMINNLPKLDFLYFNLELTEENYSNRRELYYAETDWDERHFEEYVESCSFEELIFLMIYIYRDQYPRDKFESTISLNSEKLNLLSYTNKIGRAITEDKYISSNFLRKNVITMYAQYHNEQYTDKELLEKHWTGEYHMQNLFLEFDSEIPMKIVDKALEGKEYTKIQEEDLLVYEVKDSPIASLEITKNSIKLNINEDKVIVYISLY</sequence>
<name>A0ABP7GTA2_9FLAO</name>
<dbReference type="EMBL" id="BAABDU010000004">
    <property type="protein sequence ID" value="GAA3773736.1"/>
    <property type="molecule type" value="Genomic_DNA"/>
</dbReference>
<gene>
    <name evidence="1" type="ORF">GCM10022423_30470</name>
</gene>
<dbReference type="Proteomes" id="UP001500748">
    <property type="component" value="Unassembled WGS sequence"/>
</dbReference>
<evidence type="ECO:0000313" key="1">
    <source>
        <dbReference type="EMBL" id="GAA3773736.1"/>
    </source>
</evidence>
<evidence type="ECO:0000313" key="2">
    <source>
        <dbReference type="Proteomes" id="UP001500748"/>
    </source>
</evidence>
<keyword evidence="2" id="KW-1185">Reference proteome</keyword>
<protein>
    <recommendedName>
        <fullName evidence="3">RES domain-containing protein</fullName>
    </recommendedName>
</protein>
<proteinExistence type="predicted"/>
<organism evidence="1 2">
    <name type="scientific">Flavobacterium ginsengiterrae</name>
    <dbReference type="NCBI Taxonomy" id="871695"/>
    <lineage>
        <taxon>Bacteria</taxon>
        <taxon>Pseudomonadati</taxon>
        <taxon>Bacteroidota</taxon>
        <taxon>Flavobacteriia</taxon>
        <taxon>Flavobacteriales</taxon>
        <taxon>Flavobacteriaceae</taxon>
        <taxon>Flavobacterium</taxon>
    </lineage>
</organism>
<evidence type="ECO:0008006" key="3">
    <source>
        <dbReference type="Google" id="ProtNLM"/>
    </source>
</evidence>
<reference evidence="2" key="1">
    <citation type="journal article" date="2019" name="Int. J. Syst. Evol. Microbiol.">
        <title>The Global Catalogue of Microorganisms (GCM) 10K type strain sequencing project: providing services to taxonomists for standard genome sequencing and annotation.</title>
        <authorList>
            <consortium name="The Broad Institute Genomics Platform"/>
            <consortium name="The Broad Institute Genome Sequencing Center for Infectious Disease"/>
            <person name="Wu L."/>
            <person name="Ma J."/>
        </authorList>
    </citation>
    <scope>NUCLEOTIDE SEQUENCE [LARGE SCALE GENOMIC DNA]</scope>
    <source>
        <strain evidence="2">JCM 17337</strain>
    </source>
</reference>
<accession>A0ABP7GTA2</accession>
<comment type="caution">
    <text evidence="1">The sequence shown here is derived from an EMBL/GenBank/DDBJ whole genome shotgun (WGS) entry which is preliminary data.</text>
</comment>